<protein>
    <submittedName>
        <fullName evidence="1">Uncharacterized protein</fullName>
    </submittedName>
</protein>
<dbReference type="GO" id="GO:0106300">
    <property type="term" value="P:protein-DNA covalent cross-linking repair"/>
    <property type="evidence" value="ECO:0007669"/>
    <property type="project" value="InterPro"/>
</dbReference>
<dbReference type="Gene3D" id="3.90.1680.10">
    <property type="entry name" value="SOS response associated peptidase-like"/>
    <property type="match status" value="1"/>
</dbReference>
<dbReference type="EMBL" id="UINC01033845">
    <property type="protein sequence ID" value="SVB23752.1"/>
    <property type="molecule type" value="Genomic_DNA"/>
</dbReference>
<reference evidence="1" key="1">
    <citation type="submission" date="2018-05" db="EMBL/GenBank/DDBJ databases">
        <authorList>
            <person name="Lanie J.A."/>
            <person name="Ng W.-L."/>
            <person name="Kazmierczak K.M."/>
            <person name="Andrzejewski T.M."/>
            <person name="Davidsen T.M."/>
            <person name="Wayne K.J."/>
            <person name="Tettelin H."/>
            <person name="Glass J.I."/>
            <person name="Rusch D."/>
            <person name="Podicherti R."/>
            <person name="Tsui H.-C.T."/>
            <person name="Winkler M.E."/>
        </authorList>
    </citation>
    <scope>NUCLEOTIDE SEQUENCE</scope>
</reference>
<evidence type="ECO:0000313" key="1">
    <source>
        <dbReference type="EMBL" id="SVB23752.1"/>
    </source>
</evidence>
<gene>
    <name evidence="1" type="ORF">METZ01_LOCUS176606</name>
</gene>
<accession>A0A382CD47</accession>
<dbReference type="InterPro" id="IPR036590">
    <property type="entry name" value="SRAP-like"/>
</dbReference>
<dbReference type="AlphaFoldDB" id="A0A382CD47"/>
<proteinExistence type="predicted"/>
<dbReference type="SUPFAM" id="SSF143081">
    <property type="entry name" value="BB1717-like"/>
    <property type="match status" value="1"/>
</dbReference>
<name>A0A382CD47_9ZZZZ</name>
<sequence>MPVILDYNNIDPWIKVHNISVANAMSLLEPYKSELKFHQVSTLVNSPRNNQIDCIRSVEGSENLSLF</sequence>
<dbReference type="GO" id="GO:0003697">
    <property type="term" value="F:single-stranded DNA binding"/>
    <property type="evidence" value="ECO:0007669"/>
    <property type="project" value="InterPro"/>
</dbReference>
<organism evidence="1">
    <name type="scientific">marine metagenome</name>
    <dbReference type="NCBI Taxonomy" id="408172"/>
    <lineage>
        <taxon>unclassified sequences</taxon>
        <taxon>metagenomes</taxon>
        <taxon>ecological metagenomes</taxon>
    </lineage>
</organism>